<accession>A0A6J4S9E4</accession>
<feature type="non-terminal residue" evidence="2">
    <location>
        <position position="1"/>
    </location>
</feature>
<gene>
    <name evidence="2" type="ORF">AVDCRST_MAG53-1650</name>
</gene>
<feature type="compositionally biased region" description="Gly residues" evidence="1">
    <location>
        <begin position="206"/>
        <end position="215"/>
    </location>
</feature>
<feature type="compositionally biased region" description="Basic residues" evidence="1">
    <location>
        <begin position="153"/>
        <end position="172"/>
    </location>
</feature>
<protein>
    <submittedName>
        <fullName evidence="2">Uncharacterized protein</fullName>
    </submittedName>
</protein>
<dbReference type="AlphaFoldDB" id="A0A6J4S9E4"/>
<evidence type="ECO:0000256" key="1">
    <source>
        <dbReference type="SAM" id="MobiDB-lite"/>
    </source>
</evidence>
<organism evidence="2">
    <name type="scientific">uncultured Solirubrobacteraceae bacterium</name>
    <dbReference type="NCBI Taxonomy" id="1162706"/>
    <lineage>
        <taxon>Bacteria</taxon>
        <taxon>Bacillati</taxon>
        <taxon>Actinomycetota</taxon>
        <taxon>Thermoleophilia</taxon>
        <taxon>Solirubrobacterales</taxon>
        <taxon>Solirubrobacteraceae</taxon>
        <taxon>environmental samples</taxon>
    </lineage>
</organism>
<feature type="non-terminal residue" evidence="2">
    <location>
        <position position="215"/>
    </location>
</feature>
<feature type="compositionally biased region" description="Basic residues" evidence="1">
    <location>
        <begin position="180"/>
        <end position="194"/>
    </location>
</feature>
<reference evidence="2" key="1">
    <citation type="submission" date="2020-02" db="EMBL/GenBank/DDBJ databases">
        <authorList>
            <person name="Meier V. D."/>
        </authorList>
    </citation>
    <scope>NUCLEOTIDE SEQUENCE</scope>
    <source>
        <strain evidence="2">AVDCRST_MAG53</strain>
    </source>
</reference>
<feature type="compositionally biased region" description="Low complexity" evidence="1">
    <location>
        <begin position="15"/>
        <end position="24"/>
    </location>
</feature>
<feature type="compositionally biased region" description="Basic residues" evidence="1">
    <location>
        <begin position="1"/>
        <end position="11"/>
    </location>
</feature>
<feature type="compositionally biased region" description="Basic and acidic residues" evidence="1">
    <location>
        <begin position="65"/>
        <end position="80"/>
    </location>
</feature>
<dbReference type="EMBL" id="CADCVR010000049">
    <property type="protein sequence ID" value="CAA9493224.1"/>
    <property type="molecule type" value="Genomic_DNA"/>
</dbReference>
<feature type="compositionally biased region" description="Basic and acidic residues" evidence="1">
    <location>
        <begin position="99"/>
        <end position="110"/>
    </location>
</feature>
<name>A0A6J4S9E4_9ACTN</name>
<feature type="compositionally biased region" description="Low complexity" evidence="1">
    <location>
        <begin position="33"/>
        <end position="50"/>
    </location>
</feature>
<evidence type="ECO:0000313" key="2">
    <source>
        <dbReference type="EMBL" id="CAA9493224.1"/>
    </source>
</evidence>
<feature type="compositionally biased region" description="Basic and acidic residues" evidence="1">
    <location>
        <begin position="126"/>
        <end position="136"/>
    </location>
</feature>
<sequence>EGHPGHRRHPRRLELPACPRLVPQPARPRVRRPAVANPPRDGARRLGYGRPPRRRRGRGALGRRGPRDREEALLLDDRRGAATGRLARPRARAQAGRPLGRDGLEREARGARALPHAAGCPRARRRLDELGRRREQQAGARPRGGRAREGRGRRGRDPRRGLHLGHRGRQARGRPDARRAHGRLQRGRAARRRGPGGLRVDQGTGRPPGGDAAGL</sequence>
<feature type="region of interest" description="Disordered" evidence="1">
    <location>
        <begin position="1"/>
        <end position="215"/>
    </location>
</feature>
<proteinExistence type="predicted"/>